<comment type="similarity">
    <text evidence="5">Belongs to the group II decarboxylase family.</text>
</comment>
<evidence type="ECO:0000313" key="7">
    <source>
        <dbReference type="Proteomes" id="UP000197138"/>
    </source>
</evidence>
<dbReference type="Gene3D" id="3.40.640.10">
    <property type="entry name" value="Type I PLP-dependent aspartate aminotransferase-like (Major domain)"/>
    <property type="match status" value="1"/>
</dbReference>
<dbReference type="PANTHER" id="PTHR11999:SF157">
    <property type="entry name" value="TRYPTOPHAN DECARBOXYLASE 1"/>
    <property type="match status" value="1"/>
</dbReference>
<dbReference type="GO" id="GO:0016831">
    <property type="term" value="F:carboxy-lyase activity"/>
    <property type="evidence" value="ECO:0007669"/>
    <property type="project" value="TreeGrafter"/>
</dbReference>
<protein>
    <submittedName>
        <fullName evidence="6">Uncharacterized protein</fullName>
    </submittedName>
</protein>
<accession>A0A218Y0Z2</accession>
<dbReference type="InterPro" id="IPR015421">
    <property type="entry name" value="PyrdxlP-dep_Trfase_major"/>
</dbReference>
<dbReference type="Pfam" id="PF00282">
    <property type="entry name" value="Pyridoxal_deC"/>
    <property type="match status" value="1"/>
</dbReference>
<keyword evidence="4 5" id="KW-0456">Lyase</keyword>
<evidence type="ECO:0000313" key="6">
    <source>
        <dbReference type="EMBL" id="OWM90987.1"/>
    </source>
</evidence>
<dbReference type="EMBL" id="MTKT01000420">
    <property type="protein sequence ID" value="OWM90987.1"/>
    <property type="molecule type" value="Genomic_DNA"/>
</dbReference>
<evidence type="ECO:0000256" key="1">
    <source>
        <dbReference type="ARBA" id="ARBA00001933"/>
    </source>
</evidence>
<dbReference type="SUPFAM" id="SSF53383">
    <property type="entry name" value="PLP-dependent transferases"/>
    <property type="match status" value="1"/>
</dbReference>
<reference evidence="7" key="1">
    <citation type="journal article" date="2017" name="Plant J.">
        <title>The pomegranate (Punica granatum L.) genome and the genomics of punicalagin biosynthesis.</title>
        <authorList>
            <person name="Qin G."/>
            <person name="Xu C."/>
            <person name="Ming R."/>
            <person name="Tang H."/>
            <person name="Guyot R."/>
            <person name="Kramer E.M."/>
            <person name="Hu Y."/>
            <person name="Yi X."/>
            <person name="Qi Y."/>
            <person name="Xu X."/>
            <person name="Gao Z."/>
            <person name="Pan H."/>
            <person name="Jian J."/>
            <person name="Tian Y."/>
            <person name="Yue Z."/>
            <person name="Xu Y."/>
        </authorList>
    </citation>
    <scope>NUCLEOTIDE SEQUENCE [LARGE SCALE GENOMIC DNA]</scope>
    <source>
        <strain evidence="7">cv. Dabenzi</strain>
    </source>
</reference>
<dbReference type="GO" id="GO:0019752">
    <property type="term" value="P:carboxylic acid metabolic process"/>
    <property type="evidence" value="ECO:0007669"/>
    <property type="project" value="InterPro"/>
</dbReference>
<comment type="caution">
    <text evidence="6">The sequence shown here is derived from an EMBL/GenBank/DDBJ whole genome shotgun (WGS) entry which is preliminary data.</text>
</comment>
<organism evidence="6 7">
    <name type="scientific">Punica granatum</name>
    <name type="common">Pomegranate</name>
    <dbReference type="NCBI Taxonomy" id="22663"/>
    <lineage>
        <taxon>Eukaryota</taxon>
        <taxon>Viridiplantae</taxon>
        <taxon>Streptophyta</taxon>
        <taxon>Embryophyta</taxon>
        <taxon>Tracheophyta</taxon>
        <taxon>Spermatophyta</taxon>
        <taxon>Magnoliopsida</taxon>
        <taxon>eudicotyledons</taxon>
        <taxon>Gunneridae</taxon>
        <taxon>Pentapetalae</taxon>
        <taxon>rosids</taxon>
        <taxon>malvids</taxon>
        <taxon>Myrtales</taxon>
        <taxon>Lythraceae</taxon>
        <taxon>Punica</taxon>
    </lineage>
</organism>
<keyword evidence="3 5" id="KW-0663">Pyridoxal phosphate</keyword>
<evidence type="ECO:0000256" key="3">
    <source>
        <dbReference type="ARBA" id="ARBA00022898"/>
    </source>
</evidence>
<dbReference type="AlphaFoldDB" id="A0A218Y0Z2"/>
<sequence>MALISPTRPSQRCRSSWGSTPANIRLIPTTMETEFALFPALLRETVVADVEARLVPLFVCATVGTTSMTAVDPLKPVADVAGEIPMWLHVEAGSACICPEFRHYLDGVERADSLSLSPHKWLISYLVLLPVGPEIMLAGQGLEG</sequence>
<gene>
    <name evidence="6" type="ORF">CDL15_Pgr023320</name>
</gene>
<evidence type="ECO:0000256" key="4">
    <source>
        <dbReference type="ARBA" id="ARBA00023239"/>
    </source>
</evidence>
<evidence type="ECO:0000256" key="5">
    <source>
        <dbReference type="RuleBase" id="RU000382"/>
    </source>
</evidence>
<dbReference type="GO" id="GO:0005737">
    <property type="term" value="C:cytoplasm"/>
    <property type="evidence" value="ECO:0007669"/>
    <property type="project" value="TreeGrafter"/>
</dbReference>
<dbReference type="InterPro" id="IPR015424">
    <property type="entry name" value="PyrdxlP-dep_Trfase"/>
</dbReference>
<dbReference type="Proteomes" id="UP000197138">
    <property type="component" value="Unassembled WGS sequence"/>
</dbReference>
<keyword evidence="2" id="KW-0210">Decarboxylase</keyword>
<proteinExistence type="inferred from homology"/>
<dbReference type="PANTHER" id="PTHR11999">
    <property type="entry name" value="GROUP II PYRIDOXAL-5-PHOSPHATE DECARBOXYLASE"/>
    <property type="match status" value="1"/>
</dbReference>
<evidence type="ECO:0000256" key="2">
    <source>
        <dbReference type="ARBA" id="ARBA00022793"/>
    </source>
</evidence>
<dbReference type="GO" id="GO:0030170">
    <property type="term" value="F:pyridoxal phosphate binding"/>
    <property type="evidence" value="ECO:0007669"/>
    <property type="project" value="InterPro"/>
</dbReference>
<dbReference type="InterPro" id="IPR010977">
    <property type="entry name" value="Aromatic_deC"/>
</dbReference>
<dbReference type="InterPro" id="IPR002129">
    <property type="entry name" value="PyrdxlP-dep_de-COase"/>
</dbReference>
<comment type="cofactor">
    <cofactor evidence="1 5">
        <name>pyridoxal 5'-phosphate</name>
        <dbReference type="ChEBI" id="CHEBI:597326"/>
    </cofactor>
</comment>
<name>A0A218Y0Z2_PUNGR</name>